<sequence length="249" mass="26560">MRIDWSTLALQAINVVVLVWLLSRFLFRPVSDIIAKRQAAARKLIDDAAHERDAARAEHERAHAERASFAAARDDALKAALAQAAAERERLIEQARADAQALRDAARAQAEADAAQRAKELDARATRLAVDIAAKLLARLPDSARVAGFVDGVAASLAQLPEDVRAALAADDAQVQLVAPRALTAQEAAACRAAFAASVGRPLEPDVRVDPALIAGLEFESKYATVRNSLRQDLATIEAALLSDDDGGH</sequence>
<comment type="similarity">
    <text evidence="1 13 14">Belongs to the ATPase B chain family.</text>
</comment>
<evidence type="ECO:0000256" key="5">
    <source>
        <dbReference type="ARBA" id="ARBA00022781"/>
    </source>
</evidence>
<keyword evidence="8 13" id="KW-0472">Membrane</keyword>
<keyword evidence="7 13" id="KW-0406">Ion transport</keyword>
<proteinExistence type="inferred from homology"/>
<evidence type="ECO:0000256" key="11">
    <source>
        <dbReference type="ARBA" id="ARBA00025614"/>
    </source>
</evidence>
<evidence type="ECO:0000256" key="10">
    <source>
        <dbReference type="ARBA" id="ARBA00025198"/>
    </source>
</evidence>
<dbReference type="KEGG" id="buu:WS70_27250"/>
<dbReference type="InterPro" id="IPR002146">
    <property type="entry name" value="ATP_synth_b/b'su_bac/chlpt"/>
</dbReference>
<dbReference type="GO" id="GO:0046961">
    <property type="term" value="F:proton-transporting ATPase activity, rotational mechanism"/>
    <property type="evidence" value="ECO:0007669"/>
    <property type="project" value="TreeGrafter"/>
</dbReference>
<keyword evidence="2 13" id="KW-0813">Transport</keyword>
<comment type="subunit">
    <text evidence="13">F-type ATPases have 2 components, F(1) - the catalytic core - and F(0) - the membrane proton channel. F(1) has five subunits: alpha(3), beta(3), gamma(1), delta(1), epsilon(1). F(0) has three main subunits: a(1), b(2) and c(10-14). The alpha and beta chains form an alternating ring which encloses part of the gamma chain. F(1) is attached to F(0) by a central stalk formed by the gamma and epsilon chains, while a peripheral stalk is formed by the delta and b chains.</text>
</comment>
<dbReference type="GO" id="GO:0005886">
    <property type="term" value="C:plasma membrane"/>
    <property type="evidence" value="ECO:0007669"/>
    <property type="project" value="UniProtKB-SubCell"/>
</dbReference>
<comment type="function">
    <text evidence="11">Component of the F(0) channel, it forms part of the peripheral stalk, linking F(1) to F(0). The b'-subunit is a diverged and duplicated form of b found in plants and photosynthetic bacteria.</text>
</comment>
<gene>
    <name evidence="13" type="primary">atpF</name>
    <name evidence="16" type="ORF">WS70_27250</name>
</gene>
<dbReference type="EMBL" id="CP013387">
    <property type="protein sequence ID" value="AOJ05389.1"/>
    <property type="molecule type" value="Genomic_DNA"/>
</dbReference>
<keyword evidence="6 13" id="KW-1133">Transmembrane helix</keyword>
<keyword evidence="9 13" id="KW-0066">ATP synthesis</keyword>
<dbReference type="PANTHER" id="PTHR33445:SF2">
    <property type="entry name" value="ATP SYNTHASE SUBUNIT B', CHLOROPLASTIC"/>
    <property type="match status" value="1"/>
</dbReference>
<evidence type="ECO:0000256" key="9">
    <source>
        <dbReference type="ARBA" id="ARBA00023310"/>
    </source>
</evidence>
<dbReference type="PANTHER" id="PTHR33445">
    <property type="entry name" value="ATP SYNTHASE SUBUNIT B', CHLOROPLASTIC"/>
    <property type="match status" value="1"/>
</dbReference>
<protein>
    <recommendedName>
        <fullName evidence="13">ATP synthase subunit b</fullName>
    </recommendedName>
    <alternativeName>
        <fullName evidence="13">ATP synthase F(0) sector subunit b</fullName>
    </alternativeName>
    <alternativeName>
        <fullName evidence="13">ATPase subunit I</fullName>
    </alternativeName>
    <alternativeName>
        <fullName evidence="13">F-type ATPase subunit b</fullName>
        <shortName evidence="13">F-ATPase subunit b</shortName>
    </alternativeName>
</protein>
<organism evidence="16 17">
    <name type="scientific">Burkholderia mayonis</name>
    <dbReference type="NCBI Taxonomy" id="1385591"/>
    <lineage>
        <taxon>Bacteria</taxon>
        <taxon>Pseudomonadati</taxon>
        <taxon>Pseudomonadota</taxon>
        <taxon>Betaproteobacteria</taxon>
        <taxon>Burkholderiales</taxon>
        <taxon>Burkholderiaceae</taxon>
        <taxon>Burkholderia</taxon>
        <taxon>pseudomallei group</taxon>
    </lineage>
</organism>
<keyword evidence="15" id="KW-0175">Coiled coil</keyword>
<evidence type="ECO:0000256" key="3">
    <source>
        <dbReference type="ARBA" id="ARBA00022547"/>
    </source>
</evidence>
<evidence type="ECO:0000313" key="17">
    <source>
        <dbReference type="Proteomes" id="UP000062519"/>
    </source>
</evidence>
<keyword evidence="5 13" id="KW-0375">Hydrogen ion transport</keyword>
<keyword evidence="3 13" id="KW-0138">CF(0)</keyword>
<comment type="subcellular location">
    <subcellularLocation>
        <location evidence="13">Cell membrane</location>
        <topology evidence="13">Single-pass membrane protein</topology>
    </subcellularLocation>
    <subcellularLocation>
        <location evidence="12">Endomembrane system</location>
        <topology evidence="12">Single-pass membrane protein</topology>
    </subcellularLocation>
</comment>
<dbReference type="CDD" id="cd06503">
    <property type="entry name" value="ATP-synt_Fo_b"/>
    <property type="match status" value="1"/>
</dbReference>
<evidence type="ECO:0000256" key="14">
    <source>
        <dbReference type="RuleBase" id="RU003848"/>
    </source>
</evidence>
<dbReference type="AlphaFoldDB" id="A0A1B4FP02"/>
<feature type="transmembrane region" description="Helical" evidence="13">
    <location>
        <begin position="6"/>
        <end position="27"/>
    </location>
</feature>
<comment type="function">
    <text evidence="10 13">F(1)F(0) ATP synthase produces ATP from ADP in the presence of a proton or sodium gradient. F-type ATPases consist of two structural domains, F(1) containing the extramembraneous catalytic core and F(0) containing the membrane proton channel, linked together by a central stalk and a peripheral stalk. During catalysis, ATP synthesis in the catalytic domain of F(1) is coupled via a rotary mechanism of the central stalk subunits to proton translocation.</text>
</comment>
<evidence type="ECO:0000256" key="2">
    <source>
        <dbReference type="ARBA" id="ARBA00022448"/>
    </source>
</evidence>
<dbReference type="Pfam" id="PF00430">
    <property type="entry name" value="ATP-synt_B"/>
    <property type="match status" value="1"/>
</dbReference>
<keyword evidence="4 13" id="KW-0812">Transmembrane</keyword>
<dbReference type="GO" id="GO:0045259">
    <property type="term" value="C:proton-transporting ATP synthase complex"/>
    <property type="evidence" value="ECO:0007669"/>
    <property type="project" value="UniProtKB-KW"/>
</dbReference>
<evidence type="ECO:0000256" key="4">
    <source>
        <dbReference type="ARBA" id="ARBA00022692"/>
    </source>
</evidence>
<dbReference type="HAMAP" id="MF_01398">
    <property type="entry name" value="ATP_synth_b_bprime"/>
    <property type="match status" value="1"/>
</dbReference>
<evidence type="ECO:0000256" key="1">
    <source>
        <dbReference type="ARBA" id="ARBA00005513"/>
    </source>
</evidence>
<dbReference type="InterPro" id="IPR050059">
    <property type="entry name" value="ATP_synthase_B_chain"/>
</dbReference>
<keyword evidence="17" id="KW-1185">Reference proteome</keyword>
<dbReference type="RefSeq" id="WP_059470183.1">
    <property type="nucleotide sequence ID" value="NZ_CP013387.1"/>
</dbReference>
<evidence type="ECO:0000256" key="12">
    <source>
        <dbReference type="ARBA" id="ARBA00037847"/>
    </source>
</evidence>
<dbReference type="GO" id="GO:0012505">
    <property type="term" value="C:endomembrane system"/>
    <property type="evidence" value="ECO:0007669"/>
    <property type="project" value="UniProtKB-SubCell"/>
</dbReference>
<evidence type="ECO:0000256" key="8">
    <source>
        <dbReference type="ARBA" id="ARBA00023136"/>
    </source>
</evidence>
<keyword evidence="13" id="KW-1003">Cell membrane</keyword>
<accession>A0A1B4FP02</accession>
<feature type="coiled-coil region" evidence="15">
    <location>
        <begin position="45"/>
        <end position="112"/>
    </location>
</feature>
<evidence type="ECO:0000256" key="15">
    <source>
        <dbReference type="SAM" id="Coils"/>
    </source>
</evidence>
<dbReference type="Proteomes" id="UP000062519">
    <property type="component" value="Chromosome 2"/>
</dbReference>
<evidence type="ECO:0000256" key="13">
    <source>
        <dbReference type="HAMAP-Rule" id="MF_01398"/>
    </source>
</evidence>
<evidence type="ECO:0000256" key="6">
    <source>
        <dbReference type="ARBA" id="ARBA00022989"/>
    </source>
</evidence>
<reference evidence="16 17" key="1">
    <citation type="submission" date="2015-12" db="EMBL/GenBank/DDBJ databases">
        <title>Diversity of Burkholderia near neighbor genomes.</title>
        <authorList>
            <person name="Sahl J."/>
            <person name="Wagner D."/>
            <person name="Keim P."/>
        </authorList>
    </citation>
    <scope>NUCLEOTIDE SEQUENCE [LARGE SCALE GENOMIC DNA]</scope>
    <source>
        <strain evidence="16 17">BDU6</strain>
    </source>
</reference>
<evidence type="ECO:0000256" key="7">
    <source>
        <dbReference type="ARBA" id="ARBA00023065"/>
    </source>
</evidence>
<evidence type="ECO:0000313" key="16">
    <source>
        <dbReference type="EMBL" id="AOJ05389.1"/>
    </source>
</evidence>
<dbReference type="GO" id="GO:0046933">
    <property type="term" value="F:proton-transporting ATP synthase activity, rotational mechanism"/>
    <property type="evidence" value="ECO:0007669"/>
    <property type="project" value="UniProtKB-UniRule"/>
</dbReference>
<name>A0A1B4FP02_9BURK</name>